<evidence type="ECO:0000313" key="3">
    <source>
        <dbReference type="Proteomes" id="UP001482620"/>
    </source>
</evidence>
<keyword evidence="1" id="KW-0812">Transmembrane</keyword>
<evidence type="ECO:0000256" key="1">
    <source>
        <dbReference type="SAM" id="Phobius"/>
    </source>
</evidence>
<feature type="transmembrane region" description="Helical" evidence="1">
    <location>
        <begin position="15"/>
        <end position="37"/>
    </location>
</feature>
<dbReference type="EMBL" id="JAHRIQ010104616">
    <property type="protein sequence ID" value="MEQ2254647.1"/>
    <property type="molecule type" value="Genomic_DNA"/>
</dbReference>
<evidence type="ECO:0000313" key="2">
    <source>
        <dbReference type="EMBL" id="MEQ2254647.1"/>
    </source>
</evidence>
<keyword evidence="1" id="KW-1133">Transmembrane helix</keyword>
<name>A0ABV0VEP0_9TELE</name>
<sequence length="74" mass="8324">MELKPACRTLSVKKLFTLALISSSAQVLSCMPAWLMYDRVVTFRTERGMFGCCSLDKLRRTSCARSSVGFRPVD</sequence>
<gene>
    <name evidence="2" type="ORF">ILYODFUR_005828</name>
</gene>
<keyword evidence="3" id="KW-1185">Reference proteome</keyword>
<protein>
    <recommendedName>
        <fullName evidence="4">Secreted protein</fullName>
    </recommendedName>
</protein>
<reference evidence="2 3" key="1">
    <citation type="submission" date="2021-06" db="EMBL/GenBank/DDBJ databases">
        <authorList>
            <person name="Palmer J.M."/>
        </authorList>
    </citation>
    <scope>NUCLEOTIDE SEQUENCE [LARGE SCALE GENOMIC DNA]</scope>
    <source>
        <strain evidence="3">if_2019</strain>
        <tissue evidence="2">Muscle</tissue>
    </source>
</reference>
<proteinExistence type="predicted"/>
<evidence type="ECO:0008006" key="4">
    <source>
        <dbReference type="Google" id="ProtNLM"/>
    </source>
</evidence>
<keyword evidence="1" id="KW-0472">Membrane</keyword>
<dbReference type="Proteomes" id="UP001482620">
    <property type="component" value="Unassembled WGS sequence"/>
</dbReference>
<organism evidence="2 3">
    <name type="scientific">Ilyodon furcidens</name>
    <name type="common">goldbreast splitfin</name>
    <dbReference type="NCBI Taxonomy" id="33524"/>
    <lineage>
        <taxon>Eukaryota</taxon>
        <taxon>Metazoa</taxon>
        <taxon>Chordata</taxon>
        <taxon>Craniata</taxon>
        <taxon>Vertebrata</taxon>
        <taxon>Euteleostomi</taxon>
        <taxon>Actinopterygii</taxon>
        <taxon>Neopterygii</taxon>
        <taxon>Teleostei</taxon>
        <taxon>Neoteleostei</taxon>
        <taxon>Acanthomorphata</taxon>
        <taxon>Ovalentaria</taxon>
        <taxon>Atherinomorphae</taxon>
        <taxon>Cyprinodontiformes</taxon>
        <taxon>Goodeidae</taxon>
        <taxon>Ilyodon</taxon>
    </lineage>
</organism>
<comment type="caution">
    <text evidence="2">The sequence shown here is derived from an EMBL/GenBank/DDBJ whole genome shotgun (WGS) entry which is preliminary data.</text>
</comment>
<accession>A0ABV0VEP0</accession>